<reference evidence="1 2" key="1">
    <citation type="journal article" date="2019" name="Sci. Rep.">
        <title>Orb-weaving spider Araneus ventricosus genome elucidates the spidroin gene catalogue.</title>
        <authorList>
            <person name="Kono N."/>
            <person name="Nakamura H."/>
            <person name="Ohtoshi R."/>
            <person name="Moran D.A.P."/>
            <person name="Shinohara A."/>
            <person name="Yoshida Y."/>
            <person name="Fujiwara M."/>
            <person name="Mori M."/>
            <person name="Tomita M."/>
            <person name="Arakawa K."/>
        </authorList>
    </citation>
    <scope>NUCLEOTIDE SEQUENCE [LARGE SCALE GENOMIC DNA]</scope>
</reference>
<proteinExistence type="predicted"/>
<dbReference type="EMBL" id="BGPR01007183">
    <property type="protein sequence ID" value="GBN24948.1"/>
    <property type="molecule type" value="Genomic_DNA"/>
</dbReference>
<dbReference type="Proteomes" id="UP000499080">
    <property type="component" value="Unassembled WGS sequence"/>
</dbReference>
<comment type="caution">
    <text evidence="1">The sequence shown here is derived from an EMBL/GenBank/DDBJ whole genome shotgun (WGS) entry which is preliminary data.</text>
</comment>
<evidence type="ECO:0000313" key="2">
    <source>
        <dbReference type="Proteomes" id="UP000499080"/>
    </source>
</evidence>
<gene>
    <name evidence="1" type="ORF">AVEN_16130_1</name>
</gene>
<organism evidence="1 2">
    <name type="scientific">Araneus ventricosus</name>
    <name type="common">Orbweaver spider</name>
    <name type="synonym">Epeira ventricosa</name>
    <dbReference type="NCBI Taxonomy" id="182803"/>
    <lineage>
        <taxon>Eukaryota</taxon>
        <taxon>Metazoa</taxon>
        <taxon>Ecdysozoa</taxon>
        <taxon>Arthropoda</taxon>
        <taxon>Chelicerata</taxon>
        <taxon>Arachnida</taxon>
        <taxon>Araneae</taxon>
        <taxon>Araneomorphae</taxon>
        <taxon>Entelegynae</taxon>
        <taxon>Araneoidea</taxon>
        <taxon>Araneidae</taxon>
        <taxon>Araneus</taxon>
    </lineage>
</organism>
<accession>A0A4Y2MCU4</accession>
<name>A0A4Y2MCU4_ARAVE</name>
<keyword evidence="2" id="KW-1185">Reference proteome</keyword>
<protein>
    <submittedName>
        <fullName evidence="1">Uncharacterized protein</fullName>
    </submittedName>
</protein>
<dbReference type="AlphaFoldDB" id="A0A4Y2MCU4"/>
<evidence type="ECO:0000313" key="1">
    <source>
        <dbReference type="EMBL" id="GBN24948.1"/>
    </source>
</evidence>
<sequence length="83" mass="9633">MIKFKSKSPMLLKAPLPANLQSWALMVAMRATMQLTESFTVAWHGSRWDAKREGYHSEIFQVRFLPPFRKEGLHQPTPSSQKF</sequence>